<protein>
    <submittedName>
        <fullName evidence="5">Uncharacterized HTH-type transcriptional regulator yybR</fullName>
    </submittedName>
</protein>
<dbReference type="PANTHER" id="PTHR33204">
    <property type="entry name" value="TRANSCRIPTIONAL REGULATOR, MARR FAMILY"/>
    <property type="match status" value="1"/>
</dbReference>
<reference evidence="5 6" key="1">
    <citation type="submission" date="2018-06" db="EMBL/GenBank/DDBJ databases">
        <authorList>
            <consortium name="Pathogen Informatics"/>
            <person name="Doyle S."/>
        </authorList>
    </citation>
    <scope>NUCLEOTIDE SEQUENCE [LARGE SCALE GENOMIC DNA]</scope>
    <source>
        <strain evidence="5 6">NCTC11388</strain>
    </source>
</reference>
<evidence type="ECO:0000256" key="2">
    <source>
        <dbReference type="ARBA" id="ARBA00023125"/>
    </source>
</evidence>
<dbReference type="Gene3D" id="1.10.10.10">
    <property type="entry name" value="Winged helix-like DNA-binding domain superfamily/Winged helix DNA-binding domain"/>
    <property type="match status" value="1"/>
</dbReference>
<name>A0A380CMP7_SPHSI</name>
<evidence type="ECO:0000313" key="5">
    <source>
        <dbReference type="EMBL" id="SUJ24282.1"/>
    </source>
</evidence>
<dbReference type="Proteomes" id="UP000254893">
    <property type="component" value="Unassembled WGS sequence"/>
</dbReference>
<dbReference type="AlphaFoldDB" id="A0A380CMP7"/>
<dbReference type="RefSeq" id="WP_115170936.1">
    <property type="nucleotide sequence ID" value="NZ_UGYW01000002.1"/>
</dbReference>
<dbReference type="PANTHER" id="PTHR33204:SF18">
    <property type="entry name" value="TRANSCRIPTIONAL REGULATORY PROTEIN"/>
    <property type="match status" value="1"/>
</dbReference>
<dbReference type="InterPro" id="IPR036390">
    <property type="entry name" value="WH_DNA-bd_sf"/>
</dbReference>
<evidence type="ECO:0000313" key="6">
    <source>
        <dbReference type="Proteomes" id="UP000254893"/>
    </source>
</evidence>
<dbReference type="SUPFAM" id="SSF46785">
    <property type="entry name" value="Winged helix' DNA-binding domain"/>
    <property type="match status" value="1"/>
</dbReference>
<dbReference type="PROSITE" id="PS51118">
    <property type="entry name" value="HTH_HXLR"/>
    <property type="match status" value="1"/>
</dbReference>
<dbReference type="EMBL" id="UGYW01000002">
    <property type="protein sequence ID" value="SUJ24282.1"/>
    <property type="molecule type" value="Genomic_DNA"/>
</dbReference>
<sequence>MEHSQIEHGDCPLQSSRTLMLIKDALDTIQGKWRIRIIAVLLDGPKRFRELSTELETVSDRMLSLELKNLEINMLISKKIKSRYRTEMEYELTAHGYTLKPLISELIAWGDLHRSKITEKVIK</sequence>
<keyword evidence="2" id="KW-0238">DNA-binding</keyword>
<keyword evidence="1" id="KW-0805">Transcription regulation</keyword>
<keyword evidence="3" id="KW-0804">Transcription</keyword>
<evidence type="ECO:0000256" key="1">
    <source>
        <dbReference type="ARBA" id="ARBA00023015"/>
    </source>
</evidence>
<proteinExistence type="predicted"/>
<feature type="domain" description="HTH hxlR-type" evidence="4">
    <location>
        <begin position="11"/>
        <end position="118"/>
    </location>
</feature>
<dbReference type="GO" id="GO:0003677">
    <property type="term" value="F:DNA binding"/>
    <property type="evidence" value="ECO:0007669"/>
    <property type="project" value="UniProtKB-KW"/>
</dbReference>
<evidence type="ECO:0000259" key="4">
    <source>
        <dbReference type="PROSITE" id="PS51118"/>
    </source>
</evidence>
<dbReference type="InterPro" id="IPR002577">
    <property type="entry name" value="HTH_HxlR"/>
</dbReference>
<accession>A0A380CMP7</accession>
<organism evidence="5 6">
    <name type="scientific">Sphingobacterium spiritivorum</name>
    <name type="common">Flavobacterium spiritivorum</name>
    <dbReference type="NCBI Taxonomy" id="258"/>
    <lineage>
        <taxon>Bacteria</taxon>
        <taxon>Pseudomonadati</taxon>
        <taxon>Bacteroidota</taxon>
        <taxon>Sphingobacteriia</taxon>
        <taxon>Sphingobacteriales</taxon>
        <taxon>Sphingobacteriaceae</taxon>
        <taxon>Sphingobacterium</taxon>
    </lineage>
</organism>
<evidence type="ECO:0000256" key="3">
    <source>
        <dbReference type="ARBA" id="ARBA00023163"/>
    </source>
</evidence>
<dbReference type="InterPro" id="IPR036388">
    <property type="entry name" value="WH-like_DNA-bd_sf"/>
</dbReference>
<dbReference type="Pfam" id="PF01638">
    <property type="entry name" value="HxlR"/>
    <property type="match status" value="1"/>
</dbReference>
<gene>
    <name evidence="5" type="primary">yybR_2</name>
    <name evidence="5" type="ORF">NCTC11388_03468</name>
</gene>